<reference evidence="2" key="1">
    <citation type="submission" date="2015-11" db="EMBL/GenBank/DDBJ databases">
        <title>De novo transcriptome assembly of four potential Pierce s Disease insect vectors from Arizona vineyards.</title>
        <authorList>
            <person name="Tassone E.E."/>
        </authorList>
    </citation>
    <scope>NUCLEOTIDE SEQUENCE</scope>
</reference>
<sequence>MFLLTLLSAALLVTRAAAQPSISRKGLLQLKDLESYVCGLSNEFDPNGTLIEGTGSPWFCMNPDDCLDAPTFPILHTPPPAFTCNYLRFNENRPLCCYIDQILPPLDVPKERYHTFKVKPSPWNGQYSFNYKDKLSGTYPGDNREKTKVLTSNKVCGLIPVGKDDKFALYTPYICVTLQSCTDKFNLSIPLRFPYGDHFCQRETDYYSTNTYGCCHMSTLVQNKQPGETWAYKSLTNSQKFAAGFKASFMC</sequence>
<protein>
    <recommendedName>
        <fullName evidence="3">Apextrin C-terminal domain-containing protein</fullName>
    </recommendedName>
</protein>
<feature type="non-terminal residue" evidence="2">
    <location>
        <position position="251"/>
    </location>
</feature>
<evidence type="ECO:0008006" key="3">
    <source>
        <dbReference type="Google" id="ProtNLM"/>
    </source>
</evidence>
<evidence type="ECO:0000256" key="1">
    <source>
        <dbReference type="SAM" id="SignalP"/>
    </source>
</evidence>
<name>A0A1B6M065_9HEMI</name>
<proteinExistence type="predicted"/>
<keyword evidence="1" id="KW-0732">Signal</keyword>
<dbReference type="AlphaFoldDB" id="A0A1B6M065"/>
<accession>A0A1B6M065</accession>
<organism evidence="2">
    <name type="scientific">Graphocephala atropunctata</name>
    <dbReference type="NCBI Taxonomy" id="36148"/>
    <lineage>
        <taxon>Eukaryota</taxon>
        <taxon>Metazoa</taxon>
        <taxon>Ecdysozoa</taxon>
        <taxon>Arthropoda</taxon>
        <taxon>Hexapoda</taxon>
        <taxon>Insecta</taxon>
        <taxon>Pterygota</taxon>
        <taxon>Neoptera</taxon>
        <taxon>Paraneoptera</taxon>
        <taxon>Hemiptera</taxon>
        <taxon>Auchenorrhyncha</taxon>
        <taxon>Membracoidea</taxon>
        <taxon>Cicadellidae</taxon>
        <taxon>Cicadellinae</taxon>
        <taxon>Cicadellini</taxon>
        <taxon>Graphocephala</taxon>
    </lineage>
</organism>
<feature type="signal peptide" evidence="1">
    <location>
        <begin position="1"/>
        <end position="18"/>
    </location>
</feature>
<feature type="chain" id="PRO_5008587751" description="Apextrin C-terminal domain-containing protein" evidence="1">
    <location>
        <begin position="19"/>
        <end position="251"/>
    </location>
</feature>
<dbReference type="EMBL" id="GEBQ01010650">
    <property type="protein sequence ID" value="JAT29327.1"/>
    <property type="molecule type" value="Transcribed_RNA"/>
</dbReference>
<evidence type="ECO:0000313" key="2">
    <source>
        <dbReference type="EMBL" id="JAT29327.1"/>
    </source>
</evidence>
<gene>
    <name evidence="2" type="ORF">g.6970</name>
</gene>